<protein>
    <submittedName>
        <fullName evidence="6">Putative acrAB operon repressor</fullName>
    </submittedName>
</protein>
<organism evidence="6 7">
    <name type="scientific">Martelella mediterranea DSM 17316</name>
    <dbReference type="NCBI Taxonomy" id="1122214"/>
    <lineage>
        <taxon>Bacteria</taxon>
        <taxon>Pseudomonadati</taxon>
        <taxon>Pseudomonadota</taxon>
        <taxon>Alphaproteobacteria</taxon>
        <taxon>Hyphomicrobiales</taxon>
        <taxon>Aurantimonadaceae</taxon>
        <taxon>Martelella</taxon>
    </lineage>
</organism>
<dbReference type="Pfam" id="PF00440">
    <property type="entry name" value="TetR_N"/>
    <property type="match status" value="1"/>
</dbReference>
<accession>A0A1U9Z805</accession>
<keyword evidence="6" id="KW-0614">Plasmid</keyword>
<keyword evidence="2 4" id="KW-0238">DNA-binding</keyword>
<dbReference type="InterPro" id="IPR001647">
    <property type="entry name" value="HTH_TetR"/>
</dbReference>
<feature type="DNA-binding region" description="H-T-H motif" evidence="4">
    <location>
        <begin position="32"/>
        <end position="51"/>
    </location>
</feature>
<name>A0A1U9Z805_9HYPH</name>
<dbReference type="SUPFAM" id="SSF48498">
    <property type="entry name" value="Tetracyclin repressor-like, C-terminal domain"/>
    <property type="match status" value="1"/>
</dbReference>
<reference evidence="6 7" key="1">
    <citation type="submission" date="2017-03" db="EMBL/GenBank/DDBJ databases">
        <title>Foreign affairs: Plasmid Transfer between Roseobacters and Rhizobia.</title>
        <authorList>
            <person name="Bartling P."/>
            <person name="Bunk B."/>
            <person name="Overmann J."/>
            <person name="Brinkmann H."/>
            <person name="Petersen J."/>
        </authorList>
    </citation>
    <scope>NUCLEOTIDE SEQUENCE [LARGE SCALE GENOMIC DNA]</scope>
    <source>
        <strain evidence="6 7">MACL11</strain>
        <plasmid evidence="7">Plasmid pmm593</plasmid>
    </source>
</reference>
<dbReference type="Gene3D" id="1.10.10.60">
    <property type="entry name" value="Homeodomain-like"/>
    <property type="match status" value="1"/>
</dbReference>
<dbReference type="OrthoDB" id="9798857at2"/>
<keyword evidence="3" id="KW-0804">Transcription</keyword>
<keyword evidence="7" id="KW-1185">Reference proteome</keyword>
<dbReference type="SUPFAM" id="SSF46689">
    <property type="entry name" value="Homeodomain-like"/>
    <property type="match status" value="1"/>
</dbReference>
<feature type="domain" description="HTH tetR-type" evidence="5">
    <location>
        <begin position="9"/>
        <end position="69"/>
    </location>
</feature>
<evidence type="ECO:0000256" key="2">
    <source>
        <dbReference type="ARBA" id="ARBA00023125"/>
    </source>
</evidence>
<evidence type="ECO:0000313" key="6">
    <source>
        <dbReference type="EMBL" id="AQZ53825.1"/>
    </source>
</evidence>
<dbReference type="GO" id="GO:0003677">
    <property type="term" value="F:DNA binding"/>
    <property type="evidence" value="ECO:0007669"/>
    <property type="project" value="UniProtKB-UniRule"/>
</dbReference>
<evidence type="ECO:0000256" key="3">
    <source>
        <dbReference type="ARBA" id="ARBA00023163"/>
    </source>
</evidence>
<dbReference type="AlphaFoldDB" id="A0A1U9Z805"/>
<keyword evidence="1" id="KW-0805">Transcription regulation</keyword>
<evidence type="ECO:0000256" key="1">
    <source>
        <dbReference type="ARBA" id="ARBA00023015"/>
    </source>
</evidence>
<gene>
    <name evidence="6" type="primary">acrR_2</name>
    <name evidence="6" type="ORF">Mame_04533</name>
</gene>
<evidence type="ECO:0000259" key="5">
    <source>
        <dbReference type="PROSITE" id="PS50977"/>
    </source>
</evidence>
<dbReference type="Proteomes" id="UP000191135">
    <property type="component" value="Plasmid pMM593"/>
</dbReference>
<sequence length="190" mass="20556">MRVTKEVAAENRRKILETATQLFKVHGFDNVSVADLTKVAGFTHGGFYNHFGSKADLAAETVRYAFDKALSEISRDNAAGDTMPMADRLANYLSAEHRDNPGEGCPTGSLPVDVGRSVAGAQQAYADGLERYIELIEDVFPASESHSREAAIATLSTLVGAIILSRAVREGNPELSDEILRAASFRTEPR</sequence>
<evidence type="ECO:0000256" key="4">
    <source>
        <dbReference type="PROSITE-ProRule" id="PRU00335"/>
    </source>
</evidence>
<dbReference type="KEGG" id="mmed:Mame_04533"/>
<dbReference type="InterPro" id="IPR009057">
    <property type="entry name" value="Homeodomain-like_sf"/>
</dbReference>
<dbReference type="RefSeq" id="WP_018067295.1">
    <property type="nucleotide sequence ID" value="NZ_AQWH01000037.1"/>
</dbReference>
<proteinExistence type="predicted"/>
<dbReference type="PANTHER" id="PTHR47506">
    <property type="entry name" value="TRANSCRIPTIONAL REGULATORY PROTEIN"/>
    <property type="match status" value="1"/>
</dbReference>
<dbReference type="InterPro" id="IPR036271">
    <property type="entry name" value="Tet_transcr_reg_TetR-rel_C_sf"/>
</dbReference>
<geneLocation type="plasmid" evidence="7">
    <name>pmm593</name>
</geneLocation>
<dbReference type="PROSITE" id="PS50977">
    <property type="entry name" value="HTH_TETR_2"/>
    <property type="match status" value="1"/>
</dbReference>
<dbReference type="EMBL" id="CP020331">
    <property type="protein sequence ID" value="AQZ53825.1"/>
    <property type="molecule type" value="Genomic_DNA"/>
</dbReference>
<dbReference type="eggNOG" id="COG1309">
    <property type="taxonomic scope" value="Bacteria"/>
</dbReference>
<evidence type="ECO:0000313" key="7">
    <source>
        <dbReference type="Proteomes" id="UP000191135"/>
    </source>
</evidence>
<dbReference type="PANTHER" id="PTHR47506:SF7">
    <property type="entry name" value="TRANSCRIPTIONAL REGULATORY PROTEIN"/>
    <property type="match status" value="1"/>
</dbReference>
<dbReference type="Gene3D" id="1.10.357.10">
    <property type="entry name" value="Tetracycline Repressor, domain 2"/>
    <property type="match status" value="1"/>
</dbReference>
<dbReference type="PRINTS" id="PR00455">
    <property type="entry name" value="HTHTETR"/>
</dbReference>